<name>A0A9Q1F253_SYNKA</name>
<organism evidence="1 2">
    <name type="scientific">Synaphobranchus kaupii</name>
    <name type="common">Kaup's arrowtooth eel</name>
    <dbReference type="NCBI Taxonomy" id="118154"/>
    <lineage>
        <taxon>Eukaryota</taxon>
        <taxon>Metazoa</taxon>
        <taxon>Chordata</taxon>
        <taxon>Craniata</taxon>
        <taxon>Vertebrata</taxon>
        <taxon>Euteleostomi</taxon>
        <taxon>Actinopterygii</taxon>
        <taxon>Neopterygii</taxon>
        <taxon>Teleostei</taxon>
        <taxon>Anguilliformes</taxon>
        <taxon>Synaphobranchidae</taxon>
        <taxon>Synaphobranchus</taxon>
    </lineage>
</organism>
<comment type="caution">
    <text evidence="1">The sequence shown here is derived from an EMBL/GenBank/DDBJ whole genome shotgun (WGS) entry which is preliminary data.</text>
</comment>
<accession>A0A9Q1F253</accession>
<evidence type="ECO:0000313" key="1">
    <source>
        <dbReference type="EMBL" id="KAJ8349576.1"/>
    </source>
</evidence>
<reference evidence="1" key="1">
    <citation type="journal article" date="2023" name="Science">
        <title>Genome structures resolve the early diversification of teleost fishes.</title>
        <authorList>
            <person name="Parey E."/>
            <person name="Louis A."/>
            <person name="Montfort J."/>
            <person name="Bouchez O."/>
            <person name="Roques C."/>
            <person name="Iampietro C."/>
            <person name="Lluch J."/>
            <person name="Castinel A."/>
            <person name="Donnadieu C."/>
            <person name="Desvignes T."/>
            <person name="Floi Bucao C."/>
            <person name="Jouanno E."/>
            <person name="Wen M."/>
            <person name="Mejri S."/>
            <person name="Dirks R."/>
            <person name="Jansen H."/>
            <person name="Henkel C."/>
            <person name="Chen W.J."/>
            <person name="Zahm M."/>
            <person name="Cabau C."/>
            <person name="Klopp C."/>
            <person name="Thompson A.W."/>
            <person name="Robinson-Rechavi M."/>
            <person name="Braasch I."/>
            <person name="Lecointre G."/>
            <person name="Bobe J."/>
            <person name="Postlethwait J.H."/>
            <person name="Berthelot C."/>
            <person name="Roest Crollius H."/>
            <person name="Guiguen Y."/>
        </authorList>
    </citation>
    <scope>NUCLEOTIDE SEQUENCE</scope>
    <source>
        <strain evidence="1">WJC10195</strain>
    </source>
</reference>
<keyword evidence="2" id="KW-1185">Reference proteome</keyword>
<dbReference type="AlphaFoldDB" id="A0A9Q1F253"/>
<dbReference type="SUPFAM" id="SSF53659">
    <property type="entry name" value="Isocitrate/Isopropylmalate dehydrogenase-like"/>
    <property type="match status" value="1"/>
</dbReference>
<sequence length="193" mass="21670">MKDTYYLQRCFLNTSPAPSMETIKAKWPLLCMQKGLNDHFEMLTDINGNVLARALQESGPVLIDFFKNVPTNNQVKEVLSKTGDGMVAMVLKLLMAHFRENEEGLLLHADRSATAVDVQSTLLLPGSPRLIILNDTLDGLWLVSIEDHPSMNLLLRKTSDLCANVCIIEGYKTPYTDINLVTIRENTEHVVRT</sequence>
<evidence type="ECO:0000313" key="2">
    <source>
        <dbReference type="Proteomes" id="UP001152622"/>
    </source>
</evidence>
<dbReference type="EMBL" id="JAINUF010000009">
    <property type="protein sequence ID" value="KAJ8349576.1"/>
    <property type="molecule type" value="Genomic_DNA"/>
</dbReference>
<dbReference type="OrthoDB" id="8986763at2759"/>
<proteinExistence type="predicted"/>
<protein>
    <submittedName>
        <fullName evidence="1">Uncharacterized protein</fullName>
    </submittedName>
</protein>
<dbReference type="Gene3D" id="3.40.718.10">
    <property type="entry name" value="Isopropylmalate Dehydrogenase"/>
    <property type="match status" value="1"/>
</dbReference>
<dbReference type="Proteomes" id="UP001152622">
    <property type="component" value="Chromosome 9"/>
</dbReference>
<gene>
    <name evidence="1" type="ORF">SKAU_G00247060</name>
</gene>